<evidence type="ECO:0000256" key="7">
    <source>
        <dbReference type="SAM" id="Phobius"/>
    </source>
</evidence>
<evidence type="ECO:0000256" key="1">
    <source>
        <dbReference type="ARBA" id="ARBA00004651"/>
    </source>
</evidence>
<evidence type="ECO:0000313" key="8">
    <source>
        <dbReference type="EMBL" id="QKJ20995.1"/>
    </source>
</evidence>
<evidence type="ECO:0000256" key="2">
    <source>
        <dbReference type="ARBA" id="ARBA00006228"/>
    </source>
</evidence>
<evidence type="ECO:0000313" key="9">
    <source>
        <dbReference type="Proteomes" id="UP000502498"/>
    </source>
</evidence>
<evidence type="ECO:0000256" key="3">
    <source>
        <dbReference type="ARBA" id="ARBA00022475"/>
    </source>
</evidence>
<keyword evidence="5 7" id="KW-1133">Transmembrane helix</keyword>
<gene>
    <name evidence="8" type="ORF">HQM25_00210</name>
</gene>
<accession>A0A7D4PPF1</accession>
<comment type="similarity">
    <text evidence="2">Belongs to the CPA3 antiporters (TC 2.A.63) subunit E family.</text>
</comment>
<dbReference type="AlphaFoldDB" id="A0A7D4PPF1"/>
<dbReference type="PANTHER" id="PTHR34584">
    <property type="entry name" value="NA(+)/H(+) ANTIPORTER SUBUNIT E1"/>
    <property type="match status" value="1"/>
</dbReference>
<dbReference type="InterPro" id="IPR002758">
    <property type="entry name" value="Cation_antiport_E"/>
</dbReference>
<keyword evidence="6 7" id="KW-0472">Membrane</keyword>
<dbReference type="PANTHER" id="PTHR34584:SF1">
    <property type="entry name" value="NA(+)_H(+) ANTIPORTER SUBUNIT E1"/>
    <property type="match status" value="1"/>
</dbReference>
<feature type="transmembrane region" description="Helical" evidence="7">
    <location>
        <begin position="12"/>
        <end position="41"/>
    </location>
</feature>
<keyword evidence="4 7" id="KW-0812">Transmembrane</keyword>
<keyword evidence="3" id="KW-1003">Cell membrane</keyword>
<name>A0A7D4PPF1_9MICO</name>
<evidence type="ECO:0000256" key="5">
    <source>
        <dbReference type="ARBA" id="ARBA00022989"/>
    </source>
</evidence>
<evidence type="ECO:0000256" key="6">
    <source>
        <dbReference type="ARBA" id="ARBA00023136"/>
    </source>
</evidence>
<feature type="transmembrane region" description="Helical" evidence="7">
    <location>
        <begin position="61"/>
        <end position="84"/>
    </location>
</feature>
<dbReference type="GO" id="GO:0008324">
    <property type="term" value="F:monoatomic cation transmembrane transporter activity"/>
    <property type="evidence" value="ECO:0007669"/>
    <property type="project" value="InterPro"/>
</dbReference>
<reference evidence="8 9" key="1">
    <citation type="submission" date="2020-05" db="EMBL/GenBank/DDBJ databases">
        <title>Strain PA2F3 complete genome.</title>
        <authorList>
            <person name="Kim Y.-S."/>
            <person name="Kim S.-J."/>
            <person name="Jung H.-k."/>
            <person name="Kim S.-E."/>
            <person name="Kim K.-H."/>
        </authorList>
    </citation>
    <scope>NUCLEOTIDE SEQUENCE [LARGE SCALE GENOMIC DNA]</scope>
    <source>
        <strain evidence="8 9">PA2F3</strain>
    </source>
</reference>
<proteinExistence type="inferred from homology"/>
<dbReference type="Pfam" id="PF01899">
    <property type="entry name" value="MNHE"/>
    <property type="match status" value="1"/>
</dbReference>
<protein>
    <submittedName>
        <fullName evidence="8">Na+/H+ antiporter subunit E</fullName>
    </submittedName>
</protein>
<evidence type="ECO:0000256" key="4">
    <source>
        <dbReference type="ARBA" id="ARBA00022692"/>
    </source>
</evidence>
<dbReference type="NCBIfam" id="NF006521">
    <property type="entry name" value="PRK08965.1-5"/>
    <property type="match status" value="1"/>
</dbReference>
<dbReference type="GO" id="GO:0005886">
    <property type="term" value="C:plasma membrane"/>
    <property type="evidence" value="ECO:0007669"/>
    <property type="project" value="UniProtKB-SubCell"/>
</dbReference>
<comment type="subcellular location">
    <subcellularLocation>
        <location evidence="1">Cell membrane</location>
        <topology evidence="1">Multi-pass membrane protein</topology>
    </subcellularLocation>
</comment>
<dbReference type="EMBL" id="CP054038">
    <property type="protein sequence ID" value="QKJ20995.1"/>
    <property type="molecule type" value="Genomic_DNA"/>
</dbReference>
<dbReference type="Proteomes" id="UP000502498">
    <property type="component" value="Chromosome"/>
</dbReference>
<sequence length="190" mass="21334">MLARTWRQLPFLLWLVALWMLLWGQLTWLAFFTGVIAAIVVTRVFRLPPVELSGRVHLWHGLVFVLEFIGSLVLGSLTVAWQVLDPRRLPQAAIIAVHLRTDDDLIMTHTAVTASLIPGSLVLDADRDRRILYLHAIGVSSDRDVEKQRDSVLRWEKRIVQAVGSRAQVASVKQAEMDAAARRSSGGGRR</sequence>
<organism evidence="8 9">
    <name type="scientific">Microbacterium hominis</name>
    <dbReference type="NCBI Taxonomy" id="162426"/>
    <lineage>
        <taxon>Bacteria</taxon>
        <taxon>Bacillati</taxon>
        <taxon>Actinomycetota</taxon>
        <taxon>Actinomycetes</taxon>
        <taxon>Micrococcales</taxon>
        <taxon>Microbacteriaceae</taxon>
        <taxon>Microbacterium</taxon>
    </lineage>
</organism>